<keyword evidence="5" id="KW-0479">Metal-binding</keyword>
<keyword evidence="10" id="KW-0539">Nucleus</keyword>
<dbReference type="InterPro" id="IPR013087">
    <property type="entry name" value="Znf_C2H2_type"/>
</dbReference>
<evidence type="ECO:0000256" key="5">
    <source>
        <dbReference type="ARBA" id="ARBA00022723"/>
    </source>
</evidence>
<sequence length="308" mass="35939">MKETLSQSAGLTAIQLVGTATVPASADVVWAGLERTAKIVKSFQDANMDIAINLLNVNVIPDTPEFYVRHLSVQKLVTKREATVESQANVERRSATVTDDDSPIIAAQTRKISTAHRRQTSTVALLYFIRHWSSSHFNGETHDVKSYYCQDCNYRTVLTLLFKQHLQDRHGIKKEQEQYYTWKKCPFKTKPNYHLKSHINGRHSDGQDIKRVTCQECPFKTKYNHSLKMHIHVKHLLLVDKEIKWYYCEKCSYKGKFSWELKKHINALHLEEDDIKWYECKECQFKTKHKPYLNIHINPRHLNGADIK</sequence>
<dbReference type="Gene3D" id="3.30.160.60">
    <property type="entry name" value="Classic Zinc Finger"/>
    <property type="match status" value="2"/>
</dbReference>
<dbReference type="PANTHER" id="PTHR24392">
    <property type="entry name" value="ZINC FINGER PROTEIN"/>
    <property type="match status" value="1"/>
</dbReference>
<keyword evidence="7" id="KW-0863">Zinc-finger</keyword>
<gene>
    <name evidence="12" type="ORF">Zmor_010895</name>
</gene>
<dbReference type="PANTHER" id="PTHR24392:SF49">
    <property type="entry name" value="PROTEIN HUNCHBACK"/>
    <property type="match status" value="1"/>
</dbReference>
<accession>A0AA38IQB8</accession>
<dbReference type="AlphaFoldDB" id="A0AA38IQB8"/>
<keyword evidence="6" id="KW-0677">Repeat</keyword>
<comment type="subcellular location">
    <subcellularLocation>
        <location evidence="2">Nucleus</location>
    </subcellularLocation>
</comment>
<evidence type="ECO:0000313" key="12">
    <source>
        <dbReference type="EMBL" id="KAJ3659194.1"/>
    </source>
</evidence>
<evidence type="ECO:0000256" key="9">
    <source>
        <dbReference type="ARBA" id="ARBA00023125"/>
    </source>
</evidence>
<evidence type="ECO:0000256" key="7">
    <source>
        <dbReference type="ARBA" id="ARBA00022771"/>
    </source>
</evidence>
<comment type="caution">
    <text evidence="12">The sequence shown here is derived from an EMBL/GenBank/DDBJ whole genome shotgun (WGS) entry which is preliminary data.</text>
</comment>
<dbReference type="EMBL" id="JALNTZ010000003">
    <property type="protein sequence ID" value="KAJ3659194.1"/>
    <property type="molecule type" value="Genomic_DNA"/>
</dbReference>
<evidence type="ECO:0000256" key="6">
    <source>
        <dbReference type="ARBA" id="ARBA00022737"/>
    </source>
</evidence>
<evidence type="ECO:0000256" key="1">
    <source>
        <dbReference type="ARBA" id="ARBA00003983"/>
    </source>
</evidence>
<evidence type="ECO:0000259" key="11">
    <source>
        <dbReference type="SMART" id="SM00355"/>
    </source>
</evidence>
<dbReference type="Proteomes" id="UP001168821">
    <property type="component" value="Unassembled WGS sequence"/>
</dbReference>
<feature type="domain" description="C2H2-type" evidence="11">
    <location>
        <begin position="147"/>
        <end position="170"/>
    </location>
</feature>
<dbReference type="GO" id="GO:0005634">
    <property type="term" value="C:nucleus"/>
    <property type="evidence" value="ECO:0007669"/>
    <property type="project" value="UniProtKB-SubCell"/>
</dbReference>
<dbReference type="SMART" id="SM00355">
    <property type="entry name" value="ZnF_C2H2"/>
    <property type="match status" value="5"/>
</dbReference>
<name>A0AA38IQB8_9CUCU</name>
<evidence type="ECO:0000256" key="2">
    <source>
        <dbReference type="ARBA" id="ARBA00004123"/>
    </source>
</evidence>
<evidence type="ECO:0000256" key="3">
    <source>
        <dbReference type="ARBA" id="ARBA00013638"/>
    </source>
</evidence>
<dbReference type="GO" id="GO:0003677">
    <property type="term" value="F:DNA binding"/>
    <property type="evidence" value="ECO:0007669"/>
    <property type="project" value="UniProtKB-KW"/>
</dbReference>
<dbReference type="GO" id="GO:0008270">
    <property type="term" value="F:zinc ion binding"/>
    <property type="evidence" value="ECO:0007669"/>
    <property type="project" value="UniProtKB-KW"/>
</dbReference>
<evidence type="ECO:0000256" key="8">
    <source>
        <dbReference type="ARBA" id="ARBA00022833"/>
    </source>
</evidence>
<keyword evidence="4" id="KW-0302">Gap protein</keyword>
<feature type="domain" description="C2H2-type" evidence="11">
    <location>
        <begin position="278"/>
        <end position="301"/>
    </location>
</feature>
<organism evidence="12 13">
    <name type="scientific">Zophobas morio</name>
    <dbReference type="NCBI Taxonomy" id="2755281"/>
    <lineage>
        <taxon>Eukaryota</taxon>
        <taxon>Metazoa</taxon>
        <taxon>Ecdysozoa</taxon>
        <taxon>Arthropoda</taxon>
        <taxon>Hexapoda</taxon>
        <taxon>Insecta</taxon>
        <taxon>Pterygota</taxon>
        <taxon>Neoptera</taxon>
        <taxon>Endopterygota</taxon>
        <taxon>Coleoptera</taxon>
        <taxon>Polyphaga</taxon>
        <taxon>Cucujiformia</taxon>
        <taxon>Tenebrionidae</taxon>
        <taxon>Zophobas</taxon>
    </lineage>
</organism>
<feature type="domain" description="C2H2-type" evidence="11">
    <location>
        <begin position="246"/>
        <end position="269"/>
    </location>
</feature>
<protein>
    <recommendedName>
        <fullName evidence="3">Protein hunchback</fullName>
    </recommendedName>
</protein>
<reference evidence="12" key="1">
    <citation type="journal article" date="2023" name="G3 (Bethesda)">
        <title>Whole genome assemblies of Zophobas morio and Tenebrio molitor.</title>
        <authorList>
            <person name="Kaur S."/>
            <person name="Stinson S.A."/>
            <person name="diCenzo G.C."/>
        </authorList>
    </citation>
    <scope>NUCLEOTIDE SEQUENCE</scope>
    <source>
        <strain evidence="12">QUZm001</strain>
    </source>
</reference>
<feature type="domain" description="C2H2-type" evidence="11">
    <location>
        <begin position="180"/>
        <end position="203"/>
    </location>
</feature>
<evidence type="ECO:0000256" key="4">
    <source>
        <dbReference type="ARBA" id="ARBA00022492"/>
    </source>
</evidence>
<keyword evidence="4" id="KW-0217">Developmental protein</keyword>
<proteinExistence type="predicted"/>
<keyword evidence="8" id="KW-0862">Zinc</keyword>
<evidence type="ECO:0000313" key="13">
    <source>
        <dbReference type="Proteomes" id="UP001168821"/>
    </source>
</evidence>
<keyword evidence="9" id="KW-0238">DNA-binding</keyword>
<evidence type="ECO:0000256" key="10">
    <source>
        <dbReference type="ARBA" id="ARBA00023242"/>
    </source>
</evidence>
<keyword evidence="13" id="KW-1185">Reference proteome</keyword>
<feature type="domain" description="C2H2-type" evidence="11">
    <location>
        <begin position="212"/>
        <end position="235"/>
    </location>
</feature>
<comment type="function">
    <text evidence="1">Gap class segmentation protein that controls development of head structures.</text>
</comment>